<organism evidence="12 13">
    <name type="scientific">Candidatus Moduliflexus flocculans</name>
    <dbReference type="NCBI Taxonomy" id="1499966"/>
    <lineage>
        <taxon>Bacteria</taxon>
        <taxon>Candidatus Moduliflexota</taxon>
        <taxon>Candidatus Moduliflexia</taxon>
        <taxon>Candidatus Moduliflexales</taxon>
        <taxon>Candidatus Moduliflexaceae</taxon>
    </lineage>
</organism>
<keyword evidence="5 8" id="KW-0418">Kinase</keyword>
<reference evidence="12 13" key="1">
    <citation type="journal article" date="2015" name="PeerJ">
        <title>First genomic representation of candidate bacterial phylum KSB3 points to enhanced environmental sensing as a trigger of wastewater bulking.</title>
        <authorList>
            <person name="Sekiguchi Y."/>
            <person name="Ohashi A."/>
            <person name="Parks D.H."/>
            <person name="Yamauchi T."/>
            <person name="Tyson G.W."/>
            <person name="Hugenholtz P."/>
        </authorList>
    </citation>
    <scope>NUCLEOTIDE SEQUENCE [LARGE SCALE GENOMIC DNA]</scope>
</reference>
<feature type="domain" description="Carbohydrate kinase FGGY C-terminal" evidence="11">
    <location>
        <begin position="273"/>
        <end position="467"/>
    </location>
</feature>
<protein>
    <recommendedName>
        <fullName evidence="9">Xylulose kinase</fullName>
        <shortName evidence="9">Xylulokinase</shortName>
        <ecNumber evidence="9">2.7.1.17</ecNumber>
    </recommendedName>
</protein>
<dbReference type="PIRSF" id="PIRSF000538">
    <property type="entry name" value="GlpK"/>
    <property type="match status" value="1"/>
</dbReference>
<evidence type="ECO:0000256" key="4">
    <source>
        <dbReference type="ARBA" id="ARBA00022741"/>
    </source>
</evidence>
<dbReference type="GO" id="GO:0005997">
    <property type="term" value="P:xylulose metabolic process"/>
    <property type="evidence" value="ECO:0007669"/>
    <property type="project" value="InterPro"/>
</dbReference>
<dbReference type="STRING" id="1499966.U14_05389"/>
<keyword evidence="2 9" id="KW-0859">Xylose metabolism</keyword>
<dbReference type="GO" id="GO:0004856">
    <property type="term" value="F:D-xylulokinase activity"/>
    <property type="evidence" value="ECO:0007669"/>
    <property type="project" value="UniProtKB-EC"/>
</dbReference>
<evidence type="ECO:0000313" key="13">
    <source>
        <dbReference type="Proteomes" id="UP000030700"/>
    </source>
</evidence>
<keyword evidence="6 9" id="KW-0067">ATP-binding</keyword>
<dbReference type="InterPro" id="IPR018484">
    <property type="entry name" value="FGGY_N"/>
</dbReference>
<dbReference type="PROSITE" id="PS00933">
    <property type="entry name" value="FGGY_KINASES_1"/>
    <property type="match status" value="1"/>
</dbReference>
<evidence type="ECO:0000259" key="11">
    <source>
        <dbReference type="Pfam" id="PF02782"/>
    </source>
</evidence>
<feature type="domain" description="Carbohydrate kinase FGGY N-terminal" evidence="10">
    <location>
        <begin position="21"/>
        <end position="263"/>
    </location>
</feature>
<evidence type="ECO:0000256" key="2">
    <source>
        <dbReference type="ARBA" id="ARBA00022629"/>
    </source>
</evidence>
<dbReference type="CDD" id="cd07805">
    <property type="entry name" value="ASKHA_NBD_FGGY_CvXK-like"/>
    <property type="match status" value="1"/>
</dbReference>
<dbReference type="PANTHER" id="PTHR43095">
    <property type="entry name" value="SUGAR KINASE"/>
    <property type="match status" value="1"/>
</dbReference>
<evidence type="ECO:0000256" key="3">
    <source>
        <dbReference type="ARBA" id="ARBA00022679"/>
    </source>
</evidence>
<dbReference type="NCBIfam" id="TIGR01312">
    <property type="entry name" value="XylB"/>
    <property type="match status" value="1"/>
</dbReference>
<dbReference type="GO" id="GO:0042732">
    <property type="term" value="P:D-xylose metabolic process"/>
    <property type="evidence" value="ECO:0007669"/>
    <property type="project" value="UniProtKB-KW"/>
</dbReference>
<dbReference type="Proteomes" id="UP000030700">
    <property type="component" value="Unassembled WGS sequence"/>
</dbReference>
<comment type="similarity">
    <text evidence="1 8">Belongs to the FGGY kinase family.</text>
</comment>
<dbReference type="EMBL" id="DF820460">
    <property type="protein sequence ID" value="GAK54111.1"/>
    <property type="molecule type" value="Genomic_DNA"/>
</dbReference>
<sequence length="522" mass="58143">MIGDQSNQPNQCSIFHLMKRYLLAHDVGTSGNKATLFTVDGELVNSITYPYETTFFNYNWAEQNPDDWWKAVCHSTQELVRGIDVDEIAAVSFSGHMMGCLCVDKNGTPLRNCIIYCDQRAQKEAQAILSQISQQDFYRIVGHRANESYSLEKLMWVKNNEPEVYKQTYKMLHAKDYIIFKLTGVMVSDFSDASGTNAFDLNTFTWSDKIIDIAGVDRSMFPELKKSTDVAGTITAQAAHATGLKAGTPVVVGGGDGSCAGIGVGCIRTGLAYNYLGSSSWIALMVDKPVYDEKMRVMNWAHTIPYALQPSGTMQTAGGSYNWLKNEICTQEVKEAEARGISPYELINETIAQSVPGAHGILFLPYLLGERTPRWNPNAKGAFIGLNLSHKRADVLRAVMEGITYNLQLILSIFRQRMPIDTITVIGGGAKGAIWRQMMADIYDARILKPNYLEEATSMGAAIIGGVGVGAFPDFNVVDRFIKIESECLPNRENQRQYQKMMPIFDKCYYALEEIYQDLAKV</sequence>
<dbReference type="InterPro" id="IPR018483">
    <property type="entry name" value="Carb_kinase_FGGY_CS"/>
</dbReference>
<evidence type="ECO:0000259" key="10">
    <source>
        <dbReference type="Pfam" id="PF00370"/>
    </source>
</evidence>
<evidence type="ECO:0000256" key="5">
    <source>
        <dbReference type="ARBA" id="ARBA00022777"/>
    </source>
</evidence>
<proteinExistence type="inferred from homology"/>
<evidence type="ECO:0000256" key="7">
    <source>
        <dbReference type="ARBA" id="ARBA00023277"/>
    </source>
</evidence>
<keyword evidence="3 8" id="KW-0808">Transferase</keyword>
<dbReference type="PANTHER" id="PTHR43095:SF5">
    <property type="entry name" value="XYLULOSE KINASE"/>
    <property type="match status" value="1"/>
</dbReference>
<dbReference type="SUPFAM" id="SSF53067">
    <property type="entry name" value="Actin-like ATPase domain"/>
    <property type="match status" value="2"/>
</dbReference>
<dbReference type="GO" id="GO:0005524">
    <property type="term" value="F:ATP binding"/>
    <property type="evidence" value="ECO:0007669"/>
    <property type="project" value="UniProtKB-KW"/>
</dbReference>
<evidence type="ECO:0000256" key="9">
    <source>
        <dbReference type="RuleBase" id="RU364073"/>
    </source>
</evidence>
<dbReference type="InterPro" id="IPR006000">
    <property type="entry name" value="Xylulokinase"/>
</dbReference>
<evidence type="ECO:0000313" key="12">
    <source>
        <dbReference type="EMBL" id="GAK54111.1"/>
    </source>
</evidence>
<dbReference type="AlphaFoldDB" id="A0A081BRT0"/>
<dbReference type="HOGENOM" id="CLU_009281_3_0_0"/>
<dbReference type="InterPro" id="IPR050406">
    <property type="entry name" value="FGGY_Carb_Kinase"/>
</dbReference>
<dbReference type="Gene3D" id="3.30.420.40">
    <property type="match status" value="2"/>
</dbReference>
<evidence type="ECO:0000256" key="1">
    <source>
        <dbReference type="ARBA" id="ARBA00009156"/>
    </source>
</evidence>
<evidence type="ECO:0000256" key="6">
    <source>
        <dbReference type="ARBA" id="ARBA00022840"/>
    </source>
</evidence>
<dbReference type="PROSITE" id="PS00445">
    <property type="entry name" value="FGGY_KINASES_2"/>
    <property type="match status" value="1"/>
</dbReference>
<keyword evidence="4 9" id="KW-0547">Nucleotide-binding</keyword>
<name>A0A081BRT0_9BACT</name>
<dbReference type="Pfam" id="PF02782">
    <property type="entry name" value="FGGY_C"/>
    <property type="match status" value="1"/>
</dbReference>
<dbReference type="InterPro" id="IPR043129">
    <property type="entry name" value="ATPase_NBD"/>
</dbReference>
<keyword evidence="13" id="KW-1185">Reference proteome</keyword>
<evidence type="ECO:0000256" key="8">
    <source>
        <dbReference type="RuleBase" id="RU003733"/>
    </source>
</evidence>
<dbReference type="InterPro" id="IPR000577">
    <property type="entry name" value="Carb_kinase_FGGY"/>
</dbReference>
<comment type="catalytic activity">
    <reaction evidence="9">
        <text>D-xylulose + ATP = D-xylulose 5-phosphate + ADP + H(+)</text>
        <dbReference type="Rhea" id="RHEA:10964"/>
        <dbReference type="ChEBI" id="CHEBI:15378"/>
        <dbReference type="ChEBI" id="CHEBI:17140"/>
        <dbReference type="ChEBI" id="CHEBI:30616"/>
        <dbReference type="ChEBI" id="CHEBI:57737"/>
        <dbReference type="ChEBI" id="CHEBI:456216"/>
        <dbReference type="EC" id="2.7.1.17"/>
    </reaction>
</comment>
<dbReference type="EC" id="2.7.1.17" evidence="9"/>
<accession>A0A081BRT0</accession>
<gene>
    <name evidence="9" type="primary">xylB</name>
    <name evidence="12" type="ORF">U14_05389</name>
</gene>
<dbReference type="Pfam" id="PF00370">
    <property type="entry name" value="FGGY_N"/>
    <property type="match status" value="1"/>
</dbReference>
<dbReference type="InterPro" id="IPR018485">
    <property type="entry name" value="FGGY_C"/>
</dbReference>
<keyword evidence="7 9" id="KW-0119">Carbohydrate metabolism</keyword>